<dbReference type="InterPro" id="IPR001296">
    <property type="entry name" value="Glyco_trans_1"/>
</dbReference>
<evidence type="ECO:0000259" key="1">
    <source>
        <dbReference type="Pfam" id="PF00534"/>
    </source>
</evidence>
<feature type="domain" description="Glycosyltransferase subfamily 4-like N-terminal" evidence="2">
    <location>
        <begin position="12"/>
        <end position="200"/>
    </location>
</feature>
<dbReference type="InterPro" id="IPR050194">
    <property type="entry name" value="Glycosyltransferase_grp1"/>
</dbReference>
<evidence type="ECO:0000313" key="4">
    <source>
        <dbReference type="Proteomes" id="UP000034581"/>
    </source>
</evidence>
<dbReference type="SUPFAM" id="SSF53756">
    <property type="entry name" value="UDP-Glycosyltransferase/glycogen phosphorylase"/>
    <property type="match status" value="1"/>
</dbReference>
<keyword evidence="3" id="KW-0808">Transferase</keyword>
<dbReference type="GO" id="GO:0016757">
    <property type="term" value="F:glycosyltransferase activity"/>
    <property type="evidence" value="ECO:0007669"/>
    <property type="project" value="InterPro"/>
</dbReference>
<dbReference type="PANTHER" id="PTHR45947:SF3">
    <property type="entry name" value="SULFOQUINOVOSYL TRANSFERASE SQD2"/>
    <property type="match status" value="1"/>
</dbReference>
<sequence length="388" mass="45837">MKIAIYHFLPSGGAKRALYELIKGLKKFNHQIDLYIPSDECEEFCDLRPIVKNTYDYKYVFPKFPFSLISFFLNLLFFERVQKKIAREIDQKKYDFVFINHCKITQSPSILRFLHTPSIYYCQEPFRLSYEYQFYSKEINKVPFWKKPIFELNIFFRGYLDRINAQKAALILVNSYYSLESVFKAYGIYPKVCYLGVDVDKFKPLNIKKENLIISIGTMKSHKSFDFLVEAMQYIPYEIRPKLEIIYNRKDPTHEKSLINKAKSLRVNINFINNISDDDLVKEYNKAKITINTASVEPFGLTTLESMSCETPVIGLKEAGTREIIDNDLNGILVDRDQEKLAKEIIGLLTDKERYLSLKNNCRKTIMKKWKWEYSAQNLNDFFTNFKK</sequence>
<protein>
    <submittedName>
        <fullName evidence="3">Glycosyltransferase</fullName>
    </submittedName>
</protein>
<dbReference type="InterPro" id="IPR028098">
    <property type="entry name" value="Glyco_trans_4-like_N"/>
</dbReference>
<dbReference type="PANTHER" id="PTHR45947">
    <property type="entry name" value="SULFOQUINOVOSYL TRANSFERASE SQD2"/>
    <property type="match status" value="1"/>
</dbReference>
<dbReference type="Proteomes" id="UP000034581">
    <property type="component" value="Unassembled WGS sequence"/>
</dbReference>
<dbReference type="Gene3D" id="3.40.50.2000">
    <property type="entry name" value="Glycogen Phosphorylase B"/>
    <property type="match status" value="2"/>
</dbReference>
<proteinExistence type="predicted"/>
<name>A0A0G0BLE0_UNCC3</name>
<dbReference type="AlphaFoldDB" id="A0A0G0BLE0"/>
<evidence type="ECO:0000259" key="2">
    <source>
        <dbReference type="Pfam" id="PF13439"/>
    </source>
</evidence>
<dbReference type="Pfam" id="PF00534">
    <property type="entry name" value="Glycos_transf_1"/>
    <property type="match status" value="1"/>
</dbReference>
<reference evidence="3 4" key="1">
    <citation type="journal article" date="2015" name="Nature">
        <title>rRNA introns, odd ribosomes, and small enigmatic genomes across a large radiation of phyla.</title>
        <authorList>
            <person name="Brown C.T."/>
            <person name="Hug L.A."/>
            <person name="Thomas B.C."/>
            <person name="Sharon I."/>
            <person name="Castelle C.J."/>
            <person name="Singh A."/>
            <person name="Wilkins M.J."/>
            <person name="Williams K.H."/>
            <person name="Banfield J.F."/>
        </authorList>
    </citation>
    <scope>NUCLEOTIDE SEQUENCE [LARGE SCALE GENOMIC DNA]</scope>
</reference>
<dbReference type="STRING" id="1618350.UR67_C0001G0228"/>
<dbReference type="EMBL" id="LBQB01000001">
    <property type="protein sequence ID" value="KKP70319.1"/>
    <property type="molecule type" value="Genomic_DNA"/>
</dbReference>
<feature type="domain" description="Glycosyl transferase family 1" evidence="1">
    <location>
        <begin position="201"/>
        <end position="364"/>
    </location>
</feature>
<evidence type="ECO:0000313" key="3">
    <source>
        <dbReference type="EMBL" id="KKP70319.1"/>
    </source>
</evidence>
<comment type="caution">
    <text evidence="3">The sequence shown here is derived from an EMBL/GenBank/DDBJ whole genome shotgun (WGS) entry which is preliminary data.</text>
</comment>
<gene>
    <name evidence="3" type="ORF">UR67_C0001G0228</name>
</gene>
<organism evidence="3 4">
    <name type="scientific">candidate division CPR3 bacterium GW2011_GWF2_35_18</name>
    <dbReference type="NCBI Taxonomy" id="1618350"/>
    <lineage>
        <taxon>Bacteria</taxon>
        <taxon>Bacteria division CPR3</taxon>
    </lineage>
</organism>
<dbReference type="Pfam" id="PF13439">
    <property type="entry name" value="Glyco_transf_4"/>
    <property type="match status" value="1"/>
</dbReference>
<accession>A0A0G0BLE0</accession>
<dbReference type="CDD" id="cd03801">
    <property type="entry name" value="GT4_PimA-like"/>
    <property type="match status" value="1"/>
</dbReference>